<feature type="binding site" evidence="20">
    <location>
        <position position="287"/>
    </location>
    <ligand>
        <name>Zn(2+)</name>
        <dbReference type="ChEBI" id="CHEBI:29105"/>
        <note>catalytic</note>
    </ligand>
</feature>
<evidence type="ECO:0000256" key="13">
    <source>
        <dbReference type="ARBA" id="ARBA00022842"/>
    </source>
</evidence>
<keyword evidence="16 23" id="KW-0456">Lyase</keyword>
<feature type="binding site" evidence="20">
    <location>
        <position position="369"/>
    </location>
    <ligand>
        <name>GTP</name>
        <dbReference type="ChEBI" id="CHEBI:37565"/>
    </ligand>
</feature>
<dbReference type="InterPro" id="IPR032677">
    <property type="entry name" value="GTP_cyclohydro_II"/>
</dbReference>
<evidence type="ECO:0000256" key="10">
    <source>
        <dbReference type="ARBA" id="ARBA00022741"/>
    </source>
</evidence>
<evidence type="ECO:0000256" key="12">
    <source>
        <dbReference type="ARBA" id="ARBA00022833"/>
    </source>
</evidence>
<keyword evidence="14 20" id="KW-0342">GTP-binding</keyword>
<protein>
    <recommendedName>
        <fullName evidence="20">GTP cyclohydrolase-2</fullName>
        <ecNumber evidence="20">3.5.4.25</ecNumber>
    </recommendedName>
    <alternativeName>
        <fullName evidence="20">GTP cyclohydrolase II</fullName>
    </alternativeName>
</protein>
<comment type="similarity">
    <text evidence="7">In the N-terminal section; belongs to the DHBP synthase family.</text>
</comment>
<evidence type="ECO:0000256" key="1">
    <source>
        <dbReference type="ARBA" id="ARBA00000141"/>
    </source>
</evidence>
<evidence type="ECO:0000313" key="23">
    <source>
        <dbReference type="EMBL" id="TPW77292.1"/>
    </source>
</evidence>
<evidence type="ECO:0000256" key="17">
    <source>
        <dbReference type="ARBA" id="ARBA00023268"/>
    </source>
</evidence>
<evidence type="ECO:0000313" key="24">
    <source>
        <dbReference type="Proteomes" id="UP000316252"/>
    </source>
</evidence>
<evidence type="ECO:0000256" key="5">
    <source>
        <dbReference type="ARBA" id="ARBA00004853"/>
    </source>
</evidence>
<keyword evidence="12 20" id="KW-0862">Zinc</keyword>
<dbReference type="Pfam" id="PF00925">
    <property type="entry name" value="GTP_cyclohydro2"/>
    <property type="match status" value="1"/>
</dbReference>
<keyword evidence="15" id="KW-0464">Manganese</keyword>
<feature type="active site" description="Nucleophile" evidence="20">
    <location>
        <position position="348"/>
    </location>
</feature>
<dbReference type="HAMAP" id="MF_00179">
    <property type="entry name" value="RibA"/>
    <property type="match status" value="1"/>
</dbReference>
<dbReference type="EC" id="3.5.4.25" evidence="20"/>
<dbReference type="FunFam" id="3.40.50.10990:FF:000001">
    <property type="entry name" value="Riboflavin biosynthesis protein RibBA"/>
    <property type="match status" value="1"/>
</dbReference>
<dbReference type="SUPFAM" id="SSF142695">
    <property type="entry name" value="RibA-like"/>
    <property type="match status" value="1"/>
</dbReference>
<keyword evidence="24" id="KW-1185">Reference proteome</keyword>
<dbReference type="Gene3D" id="3.40.50.10990">
    <property type="entry name" value="GTP cyclohydrolase II"/>
    <property type="match status" value="1"/>
</dbReference>
<dbReference type="InterPro" id="IPR000926">
    <property type="entry name" value="RibA"/>
</dbReference>
<comment type="caution">
    <text evidence="23">The sequence shown here is derived from an EMBL/GenBank/DDBJ whole genome shotgun (WGS) entry which is preliminary data.</text>
</comment>
<comment type="catalytic activity">
    <reaction evidence="1">
        <text>D-ribulose 5-phosphate = (2S)-2-hydroxy-3-oxobutyl phosphate + formate + H(+)</text>
        <dbReference type="Rhea" id="RHEA:18457"/>
        <dbReference type="ChEBI" id="CHEBI:15378"/>
        <dbReference type="ChEBI" id="CHEBI:15740"/>
        <dbReference type="ChEBI" id="CHEBI:58121"/>
        <dbReference type="ChEBI" id="CHEBI:58830"/>
        <dbReference type="EC" id="4.1.99.12"/>
    </reaction>
</comment>
<dbReference type="GO" id="GO:0009231">
    <property type="term" value="P:riboflavin biosynthetic process"/>
    <property type="evidence" value="ECO:0007669"/>
    <property type="project" value="UniProtKB-UniRule"/>
</dbReference>
<dbReference type="GO" id="GO:0005525">
    <property type="term" value="F:GTP binding"/>
    <property type="evidence" value="ECO:0007669"/>
    <property type="project" value="UniProtKB-KW"/>
</dbReference>
<dbReference type="RefSeq" id="WP_141161820.1">
    <property type="nucleotide sequence ID" value="NZ_VHQG01000001.1"/>
</dbReference>
<feature type="binding site" evidence="20">
    <location>
        <position position="285"/>
    </location>
    <ligand>
        <name>Zn(2+)</name>
        <dbReference type="ChEBI" id="CHEBI:29105"/>
        <note>catalytic</note>
    </ligand>
</feature>
<feature type="binding site" evidence="20">
    <location>
        <position position="290"/>
    </location>
    <ligand>
        <name>GTP</name>
        <dbReference type="ChEBI" id="CHEBI:37565"/>
    </ligand>
</feature>
<gene>
    <name evidence="23" type="primary">ribB</name>
    <name evidence="20" type="synonym">ribA</name>
    <name evidence="23" type="ORF">FJ657_00875</name>
</gene>
<dbReference type="GO" id="GO:0008686">
    <property type="term" value="F:3,4-dihydroxy-2-butanone-4-phosphate synthase activity"/>
    <property type="evidence" value="ECO:0007669"/>
    <property type="project" value="UniProtKB-EC"/>
</dbReference>
<dbReference type="PANTHER" id="PTHR21327:SF18">
    <property type="entry name" value="3,4-DIHYDROXY-2-BUTANONE 4-PHOSPHATE SYNTHASE"/>
    <property type="match status" value="1"/>
</dbReference>
<proteinExistence type="inferred from homology"/>
<evidence type="ECO:0000256" key="18">
    <source>
        <dbReference type="ARBA" id="ARBA00043932"/>
    </source>
</evidence>
<dbReference type="NCBIfam" id="TIGR00505">
    <property type="entry name" value="ribA"/>
    <property type="match status" value="1"/>
</dbReference>
<dbReference type="Gene3D" id="3.90.870.10">
    <property type="entry name" value="DHBP synthase"/>
    <property type="match status" value="1"/>
</dbReference>
<dbReference type="AlphaFoldDB" id="A0A506Y5L4"/>
<evidence type="ECO:0000256" key="3">
    <source>
        <dbReference type="ARBA" id="ARBA00001946"/>
    </source>
</evidence>
<comment type="catalytic activity">
    <reaction evidence="19 20">
        <text>GTP + 4 H2O = 2,5-diamino-6-hydroxy-4-(5-phosphoribosylamino)-pyrimidine + formate + 2 phosphate + 3 H(+)</text>
        <dbReference type="Rhea" id="RHEA:23704"/>
        <dbReference type="ChEBI" id="CHEBI:15377"/>
        <dbReference type="ChEBI" id="CHEBI:15378"/>
        <dbReference type="ChEBI" id="CHEBI:15740"/>
        <dbReference type="ChEBI" id="CHEBI:37565"/>
        <dbReference type="ChEBI" id="CHEBI:43474"/>
        <dbReference type="ChEBI" id="CHEBI:58614"/>
        <dbReference type="EC" id="3.5.4.25"/>
    </reaction>
</comment>
<dbReference type="SUPFAM" id="SSF55821">
    <property type="entry name" value="YrdC/RibB"/>
    <property type="match status" value="1"/>
</dbReference>
<comment type="cofactor">
    <cofactor evidence="20">
        <name>Zn(2+)</name>
        <dbReference type="ChEBI" id="CHEBI:29105"/>
    </cofactor>
    <text evidence="20">Binds 1 zinc ion per subunit.</text>
</comment>
<feature type="binding site" evidence="20">
    <location>
        <begin position="312"/>
        <end position="314"/>
    </location>
    <ligand>
        <name>GTP</name>
        <dbReference type="ChEBI" id="CHEBI:37565"/>
    </ligand>
</feature>
<organism evidence="23 24">
    <name type="scientific">Schumannella soli</name>
    <dbReference type="NCBI Taxonomy" id="2590779"/>
    <lineage>
        <taxon>Bacteria</taxon>
        <taxon>Bacillati</taxon>
        <taxon>Actinomycetota</taxon>
        <taxon>Actinomycetes</taxon>
        <taxon>Micrococcales</taxon>
        <taxon>Microbacteriaceae</taxon>
        <taxon>Schumannella</taxon>
    </lineage>
</organism>
<evidence type="ECO:0000256" key="14">
    <source>
        <dbReference type="ARBA" id="ARBA00023134"/>
    </source>
</evidence>
<dbReference type="InterPro" id="IPR017945">
    <property type="entry name" value="DHBP_synth_RibB-like_a/b_dom"/>
</dbReference>
<dbReference type="CDD" id="cd00641">
    <property type="entry name" value="GTP_cyclohydro2"/>
    <property type="match status" value="1"/>
</dbReference>
<keyword evidence="17" id="KW-0511">Multifunctional enzyme</keyword>
<evidence type="ECO:0000256" key="11">
    <source>
        <dbReference type="ARBA" id="ARBA00022801"/>
    </source>
</evidence>
<comment type="cofactor">
    <cofactor evidence="2">
        <name>Mn(2+)</name>
        <dbReference type="ChEBI" id="CHEBI:29035"/>
    </cofactor>
</comment>
<feature type="binding site" evidence="20">
    <location>
        <position position="374"/>
    </location>
    <ligand>
        <name>GTP</name>
        <dbReference type="ChEBI" id="CHEBI:37565"/>
    </ligand>
</feature>
<name>A0A506Y5L4_9MICO</name>
<comment type="cofactor">
    <cofactor evidence="3">
        <name>Mg(2+)</name>
        <dbReference type="ChEBI" id="CHEBI:18420"/>
    </cofactor>
</comment>
<dbReference type="UniPathway" id="UPA00275">
    <property type="reaction ID" value="UER00399"/>
</dbReference>
<evidence type="ECO:0000256" key="15">
    <source>
        <dbReference type="ARBA" id="ARBA00023211"/>
    </source>
</evidence>
<dbReference type="GO" id="GO:0005829">
    <property type="term" value="C:cytosol"/>
    <property type="evidence" value="ECO:0007669"/>
    <property type="project" value="TreeGrafter"/>
</dbReference>
<feature type="binding site" evidence="20">
    <location>
        <begin position="269"/>
        <end position="273"/>
    </location>
    <ligand>
        <name>GTP</name>
        <dbReference type="ChEBI" id="CHEBI:37565"/>
    </ligand>
</feature>
<dbReference type="Pfam" id="PF00926">
    <property type="entry name" value="DHBP_synthase"/>
    <property type="match status" value="1"/>
</dbReference>
<dbReference type="Proteomes" id="UP000316252">
    <property type="component" value="Unassembled WGS sequence"/>
</dbReference>
<keyword evidence="13" id="KW-0460">Magnesium</keyword>
<evidence type="ECO:0000256" key="7">
    <source>
        <dbReference type="ARBA" id="ARBA00005520"/>
    </source>
</evidence>
<keyword evidence="9 20" id="KW-0479">Metal-binding</keyword>
<comment type="function">
    <text evidence="4">Catalyzes the conversion of D-ribulose 5-phosphate to formate and 3,4-dihydroxy-2-butanone 4-phosphate.</text>
</comment>
<dbReference type="GO" id="GO:0003935">
    <property type="term" value="F:GTP cyclohydrolase II activity"/>
    <property type="evidence" value="ECO:0007669"/>
    <property type="project" value="UniProtKB-UniRule"/>
</dbReference>
<accession>A0A506Y5L4</accession>
<evidence type="ECO:0000256" key="4">
    <source>
        <dbReference type="ARBA" id="ARBA00002284"/>
    </source>
</evidence>
<dbReference type="FunFam" id="3.90.870.10:FF:000001">
    <property type="entry name" value="Riboflavin biosynthesis protein RibBA"/>
    <property type="match status" value="1"/>
</dbReference>
<dbReference type="PIRSF" id="PIRSF001259">
    <property type="entry name" value="RibA"/>
    <property type="match status" value="1"/>
</dbReference>
<dbReference type="NCBIfam" id="TIGR00506">
    <property type="entry name" value="ribB"/>
    <property type="match status" value="1"/>
</dbReference>
<feature type="domain" description="GTP cyclohydrolase II" evidence="22">
    <location>
        <begin position="224"/>
        <end position="390"/>
    </location>
</feature>
<dbReference type="GO" id="GO:0008270">
    <property type="term" value="F:zinc ion binding"/>
    <property type="evidence" value="ECO:0007669"/>
    <property type="project" value="UniProtKB-UniRule"/>
</dbReference>
<keyword evidence="10 20" id="KW-0547">Nucleotide-binding</keyword>
<dbReference type="OrthoDB" id="9793111at2"/>
<comment type="similarity">
    <text evidence="20">Belongs to the GTP cyclohydrolase II family.</text>
</comment>
<evidence type="ECO:0000256" key="19">
    <source>
        <dbReference type="ARBA" id="ARBA00049295"/>
    </source>
</evidence>
<evidence type="ECO:0000256" key="20">
    <source>
        <dbReference type="HAMAP-Rule" id="MF_00179"/>
    </source>
</evidence>
<comment type="pathway">
    <text evidence="5 20">Cofactor biosynthesis; riboflavin biosynthesis; 5-amino-6-(D-ribitylamino)uracil from GTP: step 1/4.</text>
</comment>
<keyword evidence="8 20" id="KW-0686">Riboflavin biosynthesis</keyword>
<feature type="active site" description="Proton acceptor" evidence="20">
    <location>
        <position position="346"/>
    </location>
</feature>
<evidence type="ECO:0000256" key="6">
    <source>
        <dbReference type="ARBA" id="ARBA00004904"/>
    </source>
</evidence>
<evidence type="ECO:0000259" key="22">
    <source>
        <dbReference type="Pfam" id="PF00925"/>
    </source>
</evidence>
<reference evidence="23 24" key="1">
    <citation type="submission" date="2019-06" db="EMBL/GenBank/DDBJ databases">
        <authorList>
            <person name="Li F."/>
        </authorList>
    </citation>
    <scope>NUCLEOTIDE SEQUENCE [LARGE SCALE GENOMIC DNA]</scope>
    <source>
        <strain evidence="23 24">10F1D-1</strain>
    </source>
</reference>
<feature type="region of interest" description="Disordered" evidence="21">
    <location>
        <begin position="441"/>
        <end position="462"/>
    </location>
</feature>
<evidence type="ECO:0000256" key="2">
    <source>
        <dbReference type="ARBA" id="ARBA00001936"/>
    </source>
</evidence>
<keyword evidence="11 20" id="KW-0378">Hydrolase</keyword>
<evidence type="ECO:0000256" key="8">
    <source>
        <dbReference type="ARBA" id="ARBA00022619"/>
    </source>
</evidence>
<dbReference type="InterPro" id="IPR036144">
    <property type="entry name" value="RibA-like_sf"/>
</dbReference>
<feature type="binding site" evidence="20">
    <location>
        <position position="334"/>
    </location>
    <ligand>
        <name>GTP</name>
        <dbReference type="ChEBI" id="CHEBI:37565"/>
    </ligand>
</feature>
<dbReference type="PANTHER" id="PTHR21327">
    <property type="entry name" value="GTP CYCLOHYDROLASE II-RELATED"/>
    <property type="match status" value="1"/>
</dbReference>
<comment type="pathway">
    <text evidence="6">Cofactor biosynthesis; riboflavin biosynthesis; 2-hydroxy-3-oxobutyl phosphate from D-ribulose 5-phosphate: step 1/1.</text>
</comment>
<evidence type="ECO:0000256" key="21">
    <source>
        <dbReference type="SAM" id="MobiDB-lite"/>
    </source>
</evidence>
<evidence type="ECO:0000256" key="16">
    <source>
        <dbReference type="ARBA" id="ARBA00023239"/>
    </source>
</evidence>
<dbReference type="InterPro" id="IPR000422">
    <property type="entry name" value="DHBP_synthase_RibB"/>
</dbReference>
<dbReference type="NCBIfam" id="NF001591">
    <property type="entry name" value="PRK00393.1"/>
    <property type="match status" value="1"/>
</dbReference>
<feature type="binding site" evidence="20">
    <location>
        <position position="274"/>
    </location>
    <ligand>
        <name>Zn(2+)</name>
        <dbReference type="ChEBI" id="CHEBI:29105"/>
        <note>catalytic</note>
    </ligand>
</feature>
<comment type="function">
    <text evidence="18 20">Catalyzes the conversion of GTP to 2,5-diamino-6-ribosylamino-4(3H)-pyrimidinone 5'-phosphate (DARP), formate and pyrophosphate.</text>
</comment>
<dbReference type="EMBL" id="VHQG01000001">
    <property type="protein sequence ID" value="TPW77292.1"/>
    <property type="molecule type" value="Genomic_DNA"/>
</dbReference>
<evidence type="ECO:0000256" key="9">
    <source>
        <dbReference type="ARBA" id="ARBA00022723"/>
    </source>
</evidence>
<sequence length="462" mass="49394">MSLASIPEALQALREGKPVIVADDEGRENEGDVILAAQSASQEWIAWTVKHSSGFICAPMTNEIADRLNLPPMVEHNEDPRGTAYTVSVDAADRLSTGISASDRANTLRVLADPTSTPASLSRPGHIMPLRAVDGGVRERDGHTEAAVDLMKLAGLIPVGAISEIVADNGEMERLPGLIALGEREGIPVITIEELIRFMEANRCETDPEPVVDVSEWQRVTFEVETTVPTEHGTFRVRAYRDRSTGADHVAWISDGPDGVAPANGTLVRVHSECLTGEAFGSLKCECGPQLDAALETIRDQGGVVIYLRGHEGRGIGLINKLRAYRLQEDGLDTLDANLRLGLPADARDYGAATAILDDLGVERVRLLSNNPEKARQLRERGIAIDELVPLVVGVGEFNEGYLDAKRDRMGHALPAHEVLDEARRSAVGRAGALPVVGDATGAIPTASTTTTASAPTERTAS</sequence>